<feature type="domain" description="PAC" evidence="4">
    <location>
        <begin position="294"/>
        <end position="347"/>
    </location>
</feature>
<dbReference type="InterPro" id="IPR000700">
    <property type="entry name" value="PAS-assoc_C"/>
</dbReference>
<dbReference type="STRING" id="36844.SAMN04488501_102164"/>
<feature type="domain" description="PAC" evidence="4">
    <location>
        <begin position="554"/>
        <end position="606"/>
    </location>
</feature>
<feature type="transmembrane region" description="Helical" evidence="2">
    <location>
        <begin position="135"/>
        <end position="153"/>
    </location>
</feature>
<dbReference type="InterPro" id="IPR035965">
    <property type="entry name" value="PAS-like_dom_sf"/>
</dbReference>
<sequence length="796" mass="92069">MIVYSIISFLASLIYLHIGLYAYGLNSKCKVNRVFLLLCVSIALWSFAYAFAYLASDVYSFSFWNKVSAFGWCTFSAIALDLVLNITKNKYVQNKIVTIIIYIPAFIFLYMVIFLFSPDIKTTYLVEQLFYKGNFWYNFGYLLCSILIIYRWGRLSEQKIVKRQARIIVITSSIPFVLNLITQDFLGALGFKQIPLMGQIYMMISILGVYYIITKYGFMQIPNSILAEEMLTEVMDLTFLLDPEGNIIKISKHTFELLGYSLEELINRPITYVLKDKVVHEMHVNRNWGKDVSRFQELQCANKKGELIPVSISCTPIVDESSERLLGILIVGQDIRLLKQLNNEIRGHQETAKKLENSEEIFKLMVEIMPLGLVLTRKVDEKVIYINENTEKMFGVRLKDVVGRPSASYYFDTKDREEIFYKVKEMGFIKDKETLLKKANGEHFWCNISAVSAKYKGEEVLLNCINDINEKKLMQQSIAKSQELFNKLIMSLPDPVVITDLEGRITYANDAAPKVGGYEKSDEIVGKNIFSMIHKSDIEKAKGKFIDMLLGTQEPVEYTMVKKDGTSYRTEVNADILRNEKNEPYGMIFVGRDITKRKEVEDKLRKAKEEIEIMNSELSERNSQLIKANLELQDISKRDSLTNLYNHQYINERLEDEISKAKFFNHGLWVMMIDIDFFKRVNDTYGHQVGDWVIVTLCRIIDKCTREKDLLGRYGGEEFVVVLPDLNKEDALAISESIRKKVEDYIFDIETLRITVSIGLTEYINDDDSKAVIKRADMLLYEAKKNGRNRVEYIHN</sequence>
<evidence type="ECO:0000256" key="2">
    <source>
        <dbReference type="SAM" id="Phobius"/>
    </source>
</evidence>
<evidence type="ECO:0000259" key="4">
    <source>
        <dbReference type="PROSITE" id="PS50113"/>
    </source>
</evidence>
<dbReference type="PROSITE" id="PS50887">
    <property type="entry name" value="GGDEF"/>
    <property type="match status" value="1"/>
</dbReference>
<dbReference type="NCBIfam" id="TIGR00254">
    <property type="entry name" value="GGDEF"/>
    <property type="match status" value="1"/>
</dbReference>
<organism evidence="6 7">
    <name type="scientific">Clostridium homopropionicum DSM 5847</name>
    <dbReference type="NCBI Taxonomy" id="1121318"/>
    <lineage>
        <taxon>Bacteria</taxon>
        <taxon>Bacillati</taxon>
        <taxon>Bacillota</taxon>
        <taxon>Clostridia</taxon>
        <taxon>Eubacteriales</taxon>
        <taxon>Clostridiaceae</taxon>
        <taxon>Clostridium</taxon>
    </lineage>
</organism>
<comment type="caution">
    <text evidence="6">The sequence shown here is derived from an EMBL/GenBank/DDBJ whole genome shotgun (WGS) entry which is preliminary data.</text>
</comment>
<feature type="transmembrane region" description="Helical" evidence="2">
    <location>
        <begin position="6"/>
        <end position="23"/>
    </location>
</feature>
<feature type="domain" description="GGDEF" evidence="5">
    <location>
        <begin position="666"/>
        <end position="796"/>
    </location>
</feature>
<feature type="domain" description="PAS" evidence="3">
    <location>
        <begin position="223"/>
        <end position="268"/>
    </location>
</feature>
<dbReference type="CDD" id="cd00130">
    <property type="entry name" value="PAS"/>
    <property type="match status" value="3"/>
</dbReference>
<evidence type="ECO:0000313" key="6">
    <source>
        <dbReference type="EMBL" id="KOA19741.1"/>
    </source>
</evidence>
<dbReference type="InterPro" id="IPR043128">
    <property type="entry name" value="Rev_trsase/Diguanyl_cyclase"/>
</dbReference>
<feature type="domain" description="PAS" evidence="3">
    <location>
        <begin position="481"/>
        <end position="553"/>
    </location>
</feature>
<dbReference type="SMART" id="SM00091">
    <property type="entry name" value="PAS"/>
    <property type="match status" value="3"/>
</dbReference>
<dbReference type="InterPro" id="IPR031621">
    <property type="entry name" value="HisKA_7TM"/>
</dbReference>
<feature type="transmembrane region" description="Helical" evidence="2">
    <location>
        <begin position="96"/>
        <end position="115"/>
    </location>
</feature>
<dbReference type="InterPro" id="IPR001610">
    <property type="entry name" value="PAC"/>
</dbReference>
<dbReference type="SUPFAM" id="SSF55785">
    <property type="entry name" value="PYP-like sensor domain (PAS domain)"/>
    <property type="match status" value="3"/>
</dbReference>
<dbReference type="Proteomes" id="UP000037043">
    <property type="component" value="Unassembled WGS sequence"/>
</dbReference>
<dbReference type="PANTHER" id="PTHR44757">
    <property type="entry name" value="DIGUANYLATE CYCLASE DGCP"/>
    <property type="match status" value="1"/>
</dbReference>
<name>A0A0L6Z9U5_9CLOT</name>
<evidence type="ECO:0000259" key="3">
    <source>
        <dbReference type="PROSITE" id="PS50112"/>
    </source>
</evidence>
<dbReference type="PANTHER" id="PTHR44757:SF2">
    <property type="entry name" value="BIOFILM ARCHITECTURE MAINTENANCE PROTEIN MBAA"/>
    <property type="match status" value="1"/>
</dbReference>
<dbReference type="FunFam" id="3.30.70.270:FF:000001">
    <property type="entry name" value="Diguanylate cyclase domain protein"/>
    <property type="match status" value="1"/>
</dbReference>
<protein>
    <submittedName>
        <fullName evidence="6">Response regulator PleD</fullName>
    </submittedName>
</protein>
<dbReference type="PATRIC" id="fig|1121318.3.peg.1847"/>
<keyword evidence="2" id="KW-0812">Transmembrane</keyword>
<dbReference type="PROSITE" id="PS50113">
    <property type="entry name" value="PAC"/>
    <property type="match status" value="2"/>
</dbReference>
<dbReference type="Pfam" id="PF16927">
    <property type="entry name" value="HisKA_7TM"/>
    <property type="match status" value="1"/>
</dbReference>
<accession>A0A0L6Z9U5</accession>
<feature type="transmembrane region" description="Helical" evidence="2">
    <location>
        <begin position="165"/>
        <end position="182"/>
    </location>
</feature>
<dbReference type="EMBL" id="LHUR01000022">
    <property type="protein sequence ID" value="KOA19741.1"/>
    <property type="molecule type" value="Genomic_DNA"/>
</dbReference>
<evidence type="ECO:0000259" key="5">
    <source>
        <dbReference type="PROSITE" id="PS50887"/>
    </source>
</evidence>
<dbReference type="Pfam" id="PF13426">
    <property type="entry name" value="PAS_9"/>
    <property type="match status" value="3"/>
</dbReference>
<dbReference type="SUPFAM" id="SSF55073">
    <property type="entry name" value="Nucleotide cyclase"/>
    <property type="match status" value="1"/>
</dbReference>
<keyword evidence="2" id="KW-1133">Transmembrane helix</keyword>
<keyword evidence="2" id="KW-0472">Membrane</keyword>
<gene>
    <name evidence="6" type="primary">pleD_1</name>
    <name evidence="6" type="ORF">CLHOM_18300</name>
</gene>
<evidence type="ECO:0000256" key="1">
    <source>
        <dbReference type="SAM" id="Coils"/>
    </source>
</evidence>
<dbReference type="SMART" id="SM00267">
    <property type="entry name" value="GGDEF"/>
    <property type="match status" value="1"/>
</dbReference>
<reference evidence="7" key="1">
    <citation type="submission" date="2015-08" db="EMBL/GenBank/DDBJ databases">
        <title>Genome sequence of the strict anaerobe Clostridium homopropionicum LuHBu1 (DSM 5847T).</title>
        <authorList>
            <person name="Poehlein A."/>
            <person name="Beck M."/>
            <person name="Schiel-Bengelsdorf B."/>
            <person name="Bengelsdorf F.R."/>
            <person name="Daniel R."/>
            <person name="Duerre P."/>
        </authorList>
    </citation>
    <scope>NUCLEOTIDE SEQUENCE [LARGE SCALE GENOMIC DNA]</scope>
    <source>
        <strain evidence="7">DSM 5847</strain>
    </source>
</reference>
<dbReference type="InterPro" id="IPR029787">
    <property type="entry name" value="Nucleotide_cyclase"/>
</dbReference>
<dbReference type="PROSITE" id="PS50112">
    <property type="entry name" value="PAS"/>
    <property type="match status" value="3"/>
</dbReference>
<dbReference type="InterPro" id="IPR000014">
    <property type="entry name" value="PAS"/>
</dbReference>
<feature type="coiled-coil region" evidence="1">
    <location>
        <begin position="597"/>
        <end position="628"/>
    </location>
</feature>
<dbReference type="Gene3D" id="3.30.70.270">
    <property type="match status" value="1"/>
</dbReference>
<dbReference type="CDD" id="cd01949">
    <property type="entry name" value="GGDEF"/>
    <property type="match status" value="1"/>
</dbReference>
<keyword evidence="7" id="KW-1185">Reference proteome</keyword>
<dbReference type="Pfam" id="PF00990">
    <property type="entry name" value="GGDEF"/>
    <property type="match status" value="1"/>
</dbReference>
<dbReference type="RefSeq" id="WP_052221371.1">
    <property type="nucleotide sequence ID" value="NZ_LHUR01000022.1"/>
</dbReference>
<dbReference type="NCBIfam" id="TIGR00229">
    <property type="entry name" value="sensory_box"/>
    <property type="match status" value="3"/>
</dbReference>
<dbReference type="InterPro" id="IPR052155">
    <property type="entry name" value="Biofilm_reg_signaling"/>
</dbReference>
<feature type="transmembrane region" description="Helical" evidence="2">
    <location>
        <begin position="67"/>
        <end position="84"/>
    </location>
</feature>
<dbReference type="AlphaFoldDB" id="A0A0L6Z9U5"/>
<keyword evidence="1" id="KW-0175">Coiled coil</keyword>
<evidence type="ECO:0000313" key="7">
    <source>
        <dbReference type="Proteomes" id="UP000037043"/>
    </source>
</evidence>
<dbReference type="SMART" id="SM00086">
    <property type="entry name" value="PAC"/>
    <property type="match status" value="3"/>
</dbReference>
<feature type="transmembrane region" description="Helical" evidence="2">
    <location>
        <begin position="35"/>
        <end position="55"/>
    </location>
</feature>
<dbReference type="InterPro" id="IPR000160">
    <property type="entry name" value="GGDEF_dom"/>
</dbReference>
<dbReference type="Gene3D" id="3.30.450.20">
    <property type="entry name" value="PAS domain"/>
    <property type="match status" value="3"/>
</dbReference>
<feature type="domain" description="PAS" evidence="3">
    <location>
        <begin position="358"/>
        <end position="419"/>
    </location>
</feature>
<proteinExistence type="predicted"/>